<dbReference type="GO" id="GO:0009959">
    <property type="term" value="P:negative gravitropism"/>
    <property type="evidence" value="ECO:0007669"/>
    <property type="project" value="InterPro"/>
</dbReference>
<proteinExistence type="predicted"/>
<dbReference type="GO" id="GO:0009639">
    <property type="term" value="P:response to red or far red light"/>
    <property type="evidence" value="ECO:0007669"/>
    <property type="project" value="InterPro"/>
</dbReference>
<gene>
    <name evidence="2" type="ORF">MUK42_23938</name>
</gene>
<dbReference type="OrthoDB" id="678887at2759"/>
<evidence type="ECO:0000313" key="2">
    <source>
        <dbReference type="EMBL" id="URE08935.1"/>
    </source>
</evidence>
<dbReference type="Proteomes" id="UP001055439">
    <property type="component" value="Chromosome 6"/>
</dbReference>
<name>A0A9E7G6E3_9LILI</name>
<dbReference type="PANTHER" id="PTHR31161">
    <property type="entry name" value="PROTEIN GRAVITROPIC IN THE LIGHT 1"/>
    <property type="match status" value="1"/>
</dbReference>
<dbReference type="AlphaFoldDB" id="A0A9E7G6E3"/>
<protein>
    <submittedName>
        <fullName evidence="2">Uncharacterized protein</fullName>
    </submittedName>
</protein>
<dbReference type="InterPro" id="IPR040225">
    <property type="entry name" value="GIL1-like"/>
</dbReference>
<accession>A0A9E7G6E3</accession>
<evidence type="ECO:0000313" key="3">
    <source>
        <dbReference type="Proteomes" id="UP001055439"/>
    </source>
</evidence>
<organism evidence="2 3">
    <name type="scientific">Musa troglodytarum</name>
    <name type="common">fe'i banana</name>
    <dbReference type="NCBI Taxonomy" id="320322"/>
    <lineage>
        <taxon>Eukaryota</taxon>
        <taxon>Viridiplantae</taxon>
        <taxon>Streptophyta</taxon>
        <taxon>Embryophyta</taxon>
        <taxon>Tracheophyta</taxon>
        <taxon>Spermatophyta</taxon>
        <taxon>Magnoliopsida</taxon>
        <taxon>Liliopsida</taxon>
        <taxon>Zingiberales</taxon>
        <taxon>Musaceae</taxon>
        <taxon>Musa</taxon>
    </lineage>
</organism>
<dbReference type="EMBL" id="CP097508">
    <property type="protein sequence ID" value="URE08935.1"/>
    <property type="molecule type" value="Genomic_DNA"/>
</dbReference>
<evidence type="ECO:0000256" key="1">
    <source>
        <dbReference type="SAM" id="MobiDB-lite"/>
    </source>
</evidence>
<reference evidence="2" key="1">
    <citation type="submission" date="2022-05" db="EMBL/GenBank/DDBJ databases">
        <title>The Musa troglodytarum L. genome provides insights into the mechanism of non-climacteric behaviour and enrichment of carotenoids.</title>
        <authorList>
            <person name="Wang J."/>
        </authorList>
    </citation>
    <scope>NUCLEOTIDE SEQUENCE</scope>
    <source>
        <tissue evidence="2">Leaf</tissue>
    </source>
</reference>
<feature type="region of interest" description="Disordered" evidence="1">
    <location>
        <begin position="1"/>
        <end position="21"/>
    </location>
</feature>
<sequence length="204" mass="22120">MSVRPGGVREQAVQDSRTRRSTWRIAELTDQPGGVPARLLRPVPGHAGLEPEQLLGILRDALQAVRRQQVPGRRARQDGGVAVRRRVGAEAAGAGGAHPRTAFCREFLRLAKAVWLLHLLAFALDPAPAHFEASRGGFRNYMESVARFTGGRVPPGSVVSFPVGRASRSATVRWSVQVYLTPKQSLSDVMGDGTTADQSDPRKK</sequence>
<keyword evidence="3" id="KW-1185">Reference proteome</keyword>